<dbReference type="PANTHER" id="PTHR10724">
    <property type="entry name" value="30S RIBOSOMAL PROTEIN S1"/>
    <property type="match status" value="1"/>
</dbReference>
<dbReference type="Pfam" id="PF16921">
    <property type="entry name" value="Tex_YqgF"/>
    <property type="match status" value="1"/>
</dbReference>
<dbReference type="EMBL" id="OC854850">
    <property type="protein sequence ID" value="CAD7620558.1"/>
    <property type="molecule type" value="Genomic_DNA"/>
</dbReference>
<feature type="coiled-coil region" evidence="1">
    <location>
        <begin position="413"/>
        <end position="440"/>
    </location>
</feature>
<sequence>MAKEVMAKPPLKTEVLLAIDESDDWDSDNCSECDIQYIKSDTIEESVTKVLDSVIDSVDTTPKLDDTMDTSDGQHVVDSESSVPTDDTNQLKPQLGTRLAPKRCNSPVYTSDSYIPLSTCVNTSFYGRNSQTYIRPIDDEVDVDNLEVNICNKDSDDDDMDEDCMIIDDMYARMDREVNKEVAEELPEEGEDQESDDEIQVIEESNVQMKSEKQIHETEDVIALSDDEEEDCVIINDSFTAKLNKLTESGQKSLPKRSYSPEYTSQSYIPFLEPSTSSGIRGALRQTHKTANSSHNIDGYSSPSSSNRNLYNPSVESTSISFSSNRFNSTFEPKIDEEIPFLYNDPKPSTSSDTLVDSSDVNDIDLISECVKLERNVVKNVLNLIEDQCTVPFIVRYRQSAISGIDADKVRRINTIYNDVKKAKERAKEVEAALAKQDRLNPRLSAALNRCKNVFEVEHLYRLCRNESELSEKYRNLGLNDSAISVLEGKRLDPSHFVKRFAAELDTPEAVTEGWSAIISDIISKDCDVLEFLIGAYKRHIPYLQVVHNEKKIEQLIRENNPKNIELIQKYRRFESFKKPIDRINAHSYMAIERGEEIEILFVYIEYENIILNELIEFCIEKWNRCISHFLINSVRISFNNQLKPSLTDYIRWELRHSSHMKALDVFRNNVKHLLLEPPLRGEWVIGVDPGIDSGCKVAVVSPWGIPLECRVLRLRTNNDSRSAAAQLRALMLQYNCSIIALGNGLGCRRFEDLILNNIKSGFFEQIDVKYKIINESGVSYYSITTEAKANFPHFKANMIGAISIARRLIDPLNELVKVDPKRLQVGMYMRDIDGHEIQRAFDEVVVECVSFCGVDVNIASIELLSKVAALEPTIARMIIEKRERDGLITSRSQLRNIDGINWKLFEQCAGFIKVMPSTRRSLLDQFRHGKESPKKRVATSSDDYDPLDSTIIHPESYSSANVYIELIGASKDEIGKQSIRDKIKKCYTLYSLPEIAELSAIPNVI</sequence>
<protein>
    <recommendedName>
        <fullName evidence="3">YqgF/RNase H-like domain-containing protein</fullName>
    </recommendedName>
</protein>
<dbReference type="InterPro" id="IPR012337">
    <property type="entry name" value="RNaseH-like_sf"/>
</dbReference>
<dbReference type="SUPFAM" id="SSF47781">
    <property type="entry name" value="RuvA domain 2-like"/>
    <property type="match status" value="1"/>
</dbReference>
<dbReference type="AlphaFoldDB" id="A0A7R9KD12"/>
<feature type="compositionally biased region" description="Polar residues" evidence="2">
    <location>
        <begin position="79"/>
        <end position="92"/>
    </location>
</feature>
<dbReference type="GO" id="GO:0003735">
    <property type="term" value="F:structural constituent of ribosome"/>
    <property type="evidence" value="ECO:0007669"/>
    <property type="project" value="TreeGrafter"/>
</dbReference>
<name>A0A7R9KD12_9ACAR</name>
<dbReference type="InterPro" id="IPR010994">
    <property type="entry name" value="RuvA_2-like"/>
</dbReference>
<organism evidence="4">
    <name type="scientific">Medioppia subpectinata</name>
    <dbReference type="NCBI Taxonomy" id="1979941"/>
    <lineage>
        <taxon>Eukaryota</taxon>
        <taxon>Metazoa</taxon>
        <taxon>Ecdysozoa</taxon>
        <taxon>Arthropoda</taxon>
        <taxon>Chelicerata</taxon>
        <taxon>Arachnida</taxon>
        <taxon>Acari</taxon>
        <taxon>Acariformes</taxon>
        <taxon>Sarcoptiformes</taxon>
        <taxon>Oribatida</taxon>
        <taxon>Brachypylina</taxon>
        <taxon>Oppioidea</taxon>
        <taxon>Oppiidae</taxon>
        <taxon>Medioppia</taxon>
    </lineage>
</organism>
<dbReference type="EMBL" id="CAJPIZ010000275">
    <property type="protein sequence ID" value="CAG2100988.1"/>
    <property type="molecule type" value="Genomic_DNA"/>
</dbReference>
<dbReference type="InterPro" id="IPR032639">
    <property type="entry name" value="Tex_YqgF"/>
</dbReference>
<dbReference type="PANTHER" id="PTHR10724:SF10">
    <property type="entry name" value="S1 RNA-BINDING DOMAIN-CONTAINING PROTEIN 1"/>
    <property type="match status" value="1"/>
</dbReference>
<dbReference type="InterPro" id="IPR023319">
    <property type="entry name" value="Tex-like_HTH_dom_sf"/>
</dbReference>
<dbReference type="Gene3D" id="1.10.10.650">
    <property type="entry name" value="RuvA domain 2-like"/>
    <property type="match status" value="1"/>
</dbReference>
<dbReference type="Proteomes" id="UP000759131">
    <property type="component" value="Unassembled WGS sequence"/>
</dbReference>
<dbReference type="GO" id="GO:0006412">
    <property type="term" value="P:translation"/>
    <property type="evidence" value="ECO:0007669"/>
    <property type="project" value="TreeGrafter"/>
</dbReference>
<dbReference type="FunFam" id="3.30.420.140:FF:000001">
    <property type="entry name" value="RNA-binding transcriptional accessory protein"/>
    <property type="match status" value="1"/>
</dbReference>
<gene>
    <name evidence="4" type="ORF">OSB1V03_LOCUS1043</name>
</gene>
<evidence type="ECO:0000256" key="2">
    <source>
        <dbReference type="SAM" id="MobiDB-lite"/>
    </source>
</evidence>
<feature type="region of interest" description="Disordered" evidence="2">
    <location>
        <begin position="284"/>
        <end position="312"/>
    </location>
</feature>
<dbReference type="Gene3D" id="3.30.420.140">
    <property type="entry name" value="YqgF/RNase H-like domain"/>
    <property type="match status" value="1"/>
</dbReference>
<dbReference type="InterPro" id="IPR037027">
    <property type="entry name" value="YqgF/RNaseH-like_dom_sf"/>
</dbReference>
<proteinExistence type="predicted"/>
<dbReference type="InterPro" id="IPR006641">
    <property type="entry name" value="YqgF/RNaseH-like_dom"/>
</dbReference>
<dbReference type="SMART" id="SM00732">
    <property type="entry name" value="YqgFc"/>
    <property type="match status" value="1"/>
</dbReference>
<evidence type="ECO:0000313" key="4">
    <source>
        <dbReference type="EMBL" id="CAD7620558.1"/>
    </source>
</evidence>
<dbReference type="InterPro" id="IPR018974">
    <property type="entry name" value="Tex-like_N"/>
</dbReference>
<dbReference type="OrthoDB" id="6423343at2759"/>
<dbReference type="Pfam" id="PF12836">
    <property type="entry name" value="HHH_3"/>
    <property type="match status" value="1"/>
</dbReference>
<dbReference type="GO" id="GO:0006139">
    <property type="term" value="P:nucleobase-containing compound metabolic process"/>
    <property type="evidence" value="ECO:0007669"/>
    <property type="project" value="InterPro"/>
</dbReference>
<dbReference type="Gene3D" id="1.10.3500.10">
    <property type="entry name" value="Tex N-terminal region-like"/>
    <property type="match status" value="1"/>
</dbReference>
<feature type="domain" description="YqgF/RNase H-like" evidence="3">
    <location>
        <begin position="683"/>
        <end position="783"/>
    </location>
</feature>
<keyword evidence="1" id="KW-0175">Coiled coil</keyword>
<dbReference type="SUPFAM" id="SSF158832">
    <property type="entry name" value="Tex N-terminal region-like"/>
    <property type="match status" value="1"/>
</dbReference>
<feature type="region of interest" description="Disordered" evidence="2">
    <location>
        <begin position="60"/>
        <end position="93"/>
    </location>
</feature>
<evidence type="ECO:0000313" key="5">
    <source>
        <dbReference type="Proteomes" id="UP000759131"/>
    </source>
</evidence>
<feature type="compositionally biased region" description="Polar residues" evidence="2">
    <location>
        <begin position="289"/>
        <end position="312"/>
    </location>
</feature>
<reference evidence="4" key="1">
    <citation type="submission" date="2020-11" db="EMBL/GenBank/DDBJ databases">
        <authorList>
            <person name="Tran Van P."/>
        </authorList>
    </citation>
    <scope>NUCLEOTIDE SEQUENCE</scope>
</reference>
<dbReference type="GO" id="GO:0003729">
    <property type="term" value="F:mRNA binding"/>
    <property type="evidence" value="ECO:0007669"/>
    <property type="project" value="TreeGrafter"/>
</dbReference>
<keyword evidence="5" id="KW-1185">Reference proteome</keyword>
<accession>A0A7R9KD12</accession>
<dbReference type="InterPro" id="IPR050437">
    <property type="entry name" value="Ribos_protein_bS1-like"/>
</dbReference>
<dbReference type="InterPro" id="IPR023323">
    <property type="entry name" value="Tex-like_dom_sf"/>
</dbReference>
<dbReference type="Gene3D" id="1.10.150.310">
    <property type="entry name" value="Tex RuvX-like domain-like"/>
    <property type="match status" value="1"/>
</dbReference>
<evidence type="ECO:0000259" key="3">
    <source>
        <dbReference type="SMART" id="SM00732"/>
    </source>
</evidence>
<evidence type="ECO:0000256" key="1">
    <source>
        <dbReference type="SAM" id="Coils"/>
    </source>
</evidence>
<dbReference type="Pfam" id="PF09371">
    <property type="entry name" value="Tex_N"/>
    <property type="match status" value="1"/>
</dbReference>
<dbReference type="SUPFAM" id="SSF53098">
    <property type="entry name" value="Ribonuclease H-like"/>
    <property type="match status" value="1"/>
</dbReference>